<organism evidence="1 2">
    <name type="scientific">Bythopirellula goksoeyrii</name>
    <dbReference type="NCBI Taxonomy" id="1400387"/>
    <lineage>
        <taxon>Bacteria</taxon>
        <taxon>Pseudomonadati</taxon>
        <taxon>Planctomycetota</taxon>
        <taxon>Planctomycetia</taxon>
        <taxon>Pirellulales</taxon>
        <taxon>Lacipirellulaceae</taxon>
        <taxon>Bythopirellula</taxon>
    </lineage>
</organism>
<protein>
    <submittedName>
        <fullName evidence="1">Uncharacterized protein</fullName>
    </submittedName>
</protein>
<sequence>MWQRIGVGVASVGLGWFALALLWNWQPANAAPIMPTGMAGDGLITHVQDVDGRPLRVIVIDPAARVMGVYDISRETGEIQLKSVRDMSADLQMLEFNSGAPSPADIKNSIQRK</sequence>
<gene>
    <name evidence="1" type="ORF">Pr1d_29710</name>
</gene>
<dbReference type="EMBL" id="CP042913">
    <property type="protein sequence ID" value="QEG35669.1"/>
    <property type="molecule type" value="Genomic_DNA"/>
</dbReference>
<evidence type="ECO:0000313" key="1">
    <source>
        <dbReference type="EMBL" id="QEG35669.1"/>
    </source>
</evidence>
<dbReference type="Proteomes" id="UP000323917">
    <property type="component" value="Chromosome"/>
</dbReference>
<dbReference type="KEGG" id="bgok:Pr1d_29710"/>
<evidence type="ECO:0000313" key="2">
    <source>
        <dbReference type="Proteomes" id="UP000323917"/>
    </source>
</evidence>
<dbReference type="RefSeq" id="WP_148074160.1">
    <property type="nucleotide sequence ID" value="NZ_CP042913.1"/>
</dbReference>
<accession>A0A5B9QCZ2</accession>
<proteinExistence type="predicted"/>
<reference evidence="1 2" key="1">
    <citation type="submission" date="2019-08" db="EMBL/GenBank/DDBJ databases">
        <title>Deep-cultivation of Planctomycetes and their phenomic and genomic characterization uncovers novel biology.</title>
        <authorList>
            <person name="Wiegand S."/>
            <person name="Jogler M."/>
            <person name="Boedeker C."/>
            <person name="Pinto D."/>
            <person name="Vollmers J."/>
            <person name="Rivas-Marin E."/>
            <person name="Kohn T."/>
            <person name="Peeters S.H."/>
            <person name="Heuer A."/>
            <person name="Rast P."/>
            <person name="Oberbeckmann S."/>
            <person name="Bunk B."/>
            <person name="Jeske O."/>
            <person name="Meyerdierks A."/>
            <person name="Storesund J.E."/>
            <person name="Kallscheuer N."/>
            <person name="Luecker S."/>
            <person name="Lage O.M."/>
            <person name="Pohl T."/>
            <person name="Merkel B.J."/>
            <person name="Hornburger P."/>
            <person name="Mueller R.-W."/>
            <person name="Bruemmer F."/>
            <person name="Labrenz M."/>
            <person name="Spormann A.M."/>
            <person name="Op den Camp H."/>
            <person name="Overmann J."/>
            <person name="Amann R."/>
            <person name="Jetten M.S.M."/>
            <person name="Mascher T."/>
            <person name="Medema M.H."/>
            <person name="Devos D.P."/>
            <person name="Kaster A.-K."/>
            <person name="Ovreas L."/>
            <person name="Rohde M."/>
            <person name="Galperin M.Y."/>
            <person name="Jogler C."/>
        </authorList>
    </citation>
    <scope>NUCLEOTIDE SEQUENCE [LARGE SCALE GENOMIC DNA]</scope>
    <source>
        <strain evidence="1 2">Pr1d</strain>
    </source>
</reference>
<keyword evidence="2" id="KW-1185">Reference proteome</keyword>
<dbReference type="AlphaFoldDB" id="A0A5B9QCZ2"/>
<dbReference type="OrthoDB" id="275608at2"/>
<name>A0A5B9QCZ2_9BACT</name>